<comment type="caution">
    <text evidence="1">The sequence shown here is derived from an EMBL/GenBank/DDBJ whole genome shotgun (WGS) entry which is preliminary data.</text>
</comment>
<keyword evidence="2" id="KW-1185">Reference proteome</keyword>
<evidence type="ECO:0000313" key="1">
    <source>
        <dbReference type="EMBL" id="KAI7992067.1"/>
    </source>
</evidence>
<feature type="non-terminal residue" evidence="1">
    <location>
        <position position="306"/>
    </location>
</feature>
<gene>
    <name evidence="1" type="ORF">LOK49_LG12G02548</name>
</gene>
<organism evidence="1 2">
    <name type="scientific">Camellia lanceoleosa</name>
    <dbReference type="NCBI Taxonomy" id="1840588"/>
    <lineage>
        <taxon>Eukaryota</taxon>
        <taxon>Viridiplantae</taxon>
        <taxon>Streptophyta</taxon>
        <taxon>Embryophyta</taxon>
        <taxon>Tracheophyta</taxon>
        <taxon>Spermatophyta</taxon>
        <taxon>Magnoliopsida</taxon>
        <taxon>eudicotyledons</taxon>
        <taxon>Gunneridae</taxon>
        <taxon>Pentapetalae</taxon>
        <taxon>asterids</taxon>
        <taxon>Ericales</taxon>
        <taxon>Theaceae</taxon>
        <taxon>Camellia</taxon>
    </lineage>
</organism>
<reference evidence="1 2" key="1">
    <citation type="journal article" date="2022" name="Plant J.">
        <title>Chromosome-level genome of Camellia lanceoleosa provides a valuable resource for understanding genome evolution and self-incompatibility.</title>
        <authorList>
            <person name="Gong W."/>
            <person name="Xiao S."/>
            <person name="Wang L."/>
            <person name="Liao Z."/>
            <person name="Chang Y."/>
            <person name="Mo W."/>
            <person name="Hu G."/>
            <person name="Li W."/>
            <person name="Zhao G."/>
            <person name="Zhu H."/>
            <person name="Hu X."/>
            <person name="Ji K."/>
            <person name="Xiang X."/>
            <person name="Song Q."/>
            <person name="Yuan D."/>
            <person name="Jin S."/>
            <person name="Zhang L."/>
        </authorList>
    </citation>
    <scope>NUCLEOTIDE SEQUENCE [LARGE SCALE GENOMIC DNA]</scope>
    <source>
        <strain evidence="1">SQ_2022a</strain>
    </source>
</reference>
<dbReference type="Proteomes" id="UP001060215">
    <property type="component" value="Chromosome 13"/>
</dbReference>
<name>A0ACC0FTF4_9ERIC</name>
<evidence type="ECO:0000313" key="2">
    <source>
        <dbReference type="Proteomes" id="UP001060215"/>
    </source>
</evidence>
<dbReference type="EMBL" id="CM045770">
    <property type="protein sequence ID" value="KAI7992067.1"/>
    <property type="molecule type" value="Genomic_DNA"/>
</dbReference>
<accession>A0ACC0FTF4</accession>
<protein>
    <submittedName>
        <fullName evidence="1">Uncharacterized protein</fullName>
    </submittedName>
</protein>
<sequence>LLDKRYPTKGEAPVACLPDLKFVFLSNVGHALGVCLIKGYTKSNPDVDVVGAITGQDRLVLQGNLRRQRPQSSLLSAVLCLSTRSKGASLSCSLNSFLNTQDVQAEIGALKAENKELKRKTTSMARFGATSFLAFDTSVPTCRGGASPIWGNVILNHKMWLLQAKRKLKWRNLKEAEIQLYSDENKALGKLYHFDKGSRVEKWVDLEVVPLRHLLHPLFLAKKAKICSSDWLDYVNAFVPSASVPSPITEASTSSSPSSEIEASTPSSPPSGIETSTPSPSSEAEPSTPSPPPTLSWTEKLRLALP</sequence>
<proteinExistence type="predicted"/>
<feature type="non-terminal residue" evidence="1">
    <location>
        <position position="1"/>
    </location>
</feature>